<evidence type="ECO:0000313" key="3">
    <source>
        <dbReference type="EMBL" id="ERP30735.1"/>
    </source>
</evidence>
<dbReference type="EMBL" id="ASJR01000036">
    <property type="protein sequence ID" value="ERP30735.1"/>
    <property type="molecule type" value="Genomic_DNA"/>
</dbReference>
<dbReference type="RefSeq" id="WP_022637769.1">
    <property type="nucleotide sequence ID" value="NZ_ASJR01000036.1"/>
</dbReference>
<keyword evidence="1" id="KW-0175">Coiled coil</keyword>
<dbReference type="Gene3D" id="3.40.50.300">
    <property type="entry name" value="P-loop containing nucleotide triphosphate hydrolases"/>
    <property type="match status" value="1"/>
</dbReference>
<proteinExistence type="predicted"/>
<dbReference type="SUPFAM" id="SSF52540">
    <property type="entry name" value="P-loop containing nucleoside triphosphate hydrolases"/>
    <property type="match status" value="1"/>
</dbReference>
<protein>
    <recommendedName>
        <fullName evidence="2">Dynamin N-terminal domain-containing protein</fullName>
    </recommendedName>
</protein>
<comment type="caution">
    <text evidence="3">The sequence shown here is derived from an EMBL/GenBank/DDBJ whole genome shotgun (WGS) entry which is preliminary data.</text>
</comment>
<dbReference type="InterPro" id="IPR045063">
    <property type="entry name" value="Dynamin_N"/>
</dbReference>
<organism evidence="3 4">
    <name type="scientific">Chitinivibrio alkaliphilus ACht1</name>
    <dbReference type="NCBI Taxonomy" id="1313304"/>
    <lineage>
        <taxon>Bacteria</taxon>
        <taxon>Pseudomonadati</taxon>
        <taxon>Fibrobacterota</taxon>
        <taxon>Chitinivibrionia</taxon>
        <taxon>Chitinivibrionales</taxon>
        <taxon>Chitinivibrionaceae</taxon>
        <taxon>Chitinivibrio</taxon>
    </lineage>
</organism>
<dbReference type="PATRIC" id="fig|1313304.3.peg.2308"/>
<feature type="coiled-coil region" evidence="1">
    <location>
        <begin position="119"/>
        <end position="146"/>
    </location>
</feature>
<gene>
    <name evidence="3" type="ORF">CALK_2424</name>
</gene>
<sequence>MSKQKEIKNKVDGYSKKVSKLNEFRDLIPRDNMSRLENTVKTFERDAETAIDENRLMRIGVIGQIKRGKSSFLNTFLFDGDEVLPKAATPMTAALTKITYSEKPKATVEFFSKDEWDNIETLAQEKQDLEEKNRRIREERKKLRKKLLPDNKPIEQIQEPTQEQNSSLELVEMARKGGINYQEYLGKEKTIEAASREDLVGKLNDFVGAQGKYTPIVKSSQLALNIPALKHVEIVDTPGMNDPIISRARKTEDFIGQCDVVFFLSYCSQFLDSTDMGLLAQNIPSRGIRNIILIGSLFDGVLLEEYEKYNDIGTAIRDLTERKEKEARNNFDRVKDKIQKETLKEALEKSFPPVFISSRCSDIAKHYNNLSEEEAHTLNRLNEMFDDFTFTPEMLSNLANMEEVGERYDRVKKDKDSILAERFDNIVSGFSEGFSAELKTIEDTVANKEKNLEENDIDTLQKKHELIVSKIDQGKSKISSIFSSHSLNAEKEFSELTLEIEKAATMAKKVKENQGSEERSYEVDKGMGLFAWRSLTGNRYETRHKTVTYRYANVHEALDQLEDYVMQSKEVLHSAVKDIINIKQFKIDITESIKGLFDFSDDNFDPDDILIPVSNAVARITIPHVDLDVDNHIKTIRENFSSNEVRNSEIQTLRNEQARVVKLIMKDVKKEVGRSLKNILDKLKNVQDTFIPELTEDMKKEMEELKEQLVNRQKYLEKYRSCLSAIEQIKGNIEKIKDRINNFIFKSN</sequence>
<dbReference type="PANTHER" id="PTHR36681">
    <property type="entry name" value="NUCLEAR GTPASE, GERMINAL CENTER-ASSOCIATED, TANDEM DUPLICATE 3"/>
    <property type="match status" value="1"/>
</dbReference>
<name>U7D8H9_9BACT</name>
<reference evidence="3 4" key="1">
    <citation type="journal article" date="2013" name="Environ. Microbiol.">
        <title>Genome analysis of Chitinivibrio alkaliphilus gen. nov., sp. nov., a novel extremely haloalkaliphilic anaerobic chitinolytic bacterium from the candidate phylum Termite Group 3.</title>
        <authorList>
            <person name="Sorokin D.Y."/>
            <person name="Gumerov V.M."/>
            <person name="Rakitin A.L."/>
            <person name="Beletsky A.V."/>
            <person name="Damste J.S."/>
            <person name="Muyzer G."/>
            <person name="Mardanov A.V."/>
            <person name="Ravin N.V."/>
        </authorList>
    </citation>
    <scope>NUCLEOTIDE SEQUENCE [LARGE SCALE GENOMIC DNA]</scope>
    <source>
        <strain evidence="3 4">ACht1</strain>
    </source>
</reference>
<dbReference type="InterPro" id="IPR027417">
    <property type="entry name" value="P-loop_NTPase"/>
</dbReference>
<dbReference type="Proteomes" id="UP000017148">
    <property type="component" value="Unassembled WGS sequence"/>
</dbReference>
<evidence type="ECO:0000259" key="2">
    <source>
        <dbReference type="Pfam" id="PF00350"/>
    </source>
</evidence>
<evidence type="ECO:0000256" key="1">
    <source>
        <dbReference type="SAM" id="Coils"/>
    </source>
</evidence>
<dbReference type="AlphaFoldDB" id="U7D8H9"/>
<dbReference type="eggNOG" id="COG0699">
    <property type="taxonomic scope" value="Bacteria"/>
</dbReference>
<dbReference type="STRING" id="1313304.CALK_2424"/>
<dbReference type="OrthoDB" id="9816479at2"/>
<evidence type="ECO:0000313" key="4">
    <source>
        <dbReference type="Proteomes" id="UP000017148"/>
    </source>
</evidence>
<feature type="domain" description="Dynamin N-terminal" evidence="2">
    <location>
        <begin position="59"/>
        <end position="294"/>
    </location>
</feature>
<dbReference type="Pfam" id="PF00350">
    <property type="entry name" value="Dynamin_N"/>
    <property type="match status" value="1"/>
</dbReference>
<accession>U7D8H9</accession>
<dbReference type="PANTHER" id="PTHR36681:SF3">
    <property type="entry name" value="NUCLEAR GTPASE, GERMINAL CENTER-ASSOCIATED, TANDEM DUPLICATE 3"/>
    <property type="match status" value="1"/>
</dbReference>
<feature type="coiled-coil region" evidence="1">
    <location>
        <begin position="317"/>
        <end position="344"/>
    </location>
</feature>
<keyword evidence="4" id="KW-1185">Reference proteome</keyword>